<evidence type="ECO:0000313" key="2">
    <source>
        <dbReference type="RefSeq" id="XP_033461125.1"/>
    </source>
</evidence>
<evidence type="ECO:0008006" key="3">
    <source>
        <dbReference type="Google" id="ProtNLM"/>
    </source>
</evidence>
<protein>
    <recommendedName>
        <fullName evidence="3">G-patch domain-containing protein</fullName>
    </recommendedName>
</protein>
<sequence>MDTTAYLKRQGWKGDGHSLDHSGRGIRKPLLVSKKIDVLGLGLNKHAAVSDQWWMRAFDEGLKSLGSGKDTALANVQKHGIHHGSLYARFVKGEGVAGTIG</sequence>
<reference evidence="2" key="3">
    <citation type="submission" date="2025-08" db="UniProtKB">
        <authorList>
            <consortium name="RefSeq"/>
        </authorList>
    </citation>
    <scope>IDENTIFICATION</scope>
    <source>
        <strain evidence="2">CBS 342.82</strain>
    </source>
</reference>
<evidence type="ECO:0000313" key="1">
    <source>
        <dbReference type="Proteomes" id="UP000504637"/>
    </source>
</evidence>
<dbReference type="RefSeq" id="XP_033461125.1">
    <property type="nucleotide sequence ID" value="XM_033600372.1"/>
</dbReference>
<dbReference type="Proteomes" id="UP000504637">
    <property type="component" value="Unplaced"/>
</dbReference>
<organism evidence="2">
    <name type="scientific">Dissoconium aciculare CBS 342.82</name>
    <dbReference type="NCBI Taxonomy" id="1314786"/>
    <lineage>
        <taxon>Eukaryota</taxon>
        <taxon>Fungi</taxon>
        <taxon>Dikarya</taxon>
        <taxon>Ascomycota</taxon>
        <taxon>Pezizomycotina</taxon>
        <taxon>Dothideomycetes</taxon>
        <taxon>Dothideomycetidae</taxon>
        <taxon>Mycosphaerellales</taxon>
        <taxon>Dissoconiaceae</taxon>
        <taxon>Dissoconium</taxon>
    </lineage>
</organism>
<name>A0A6J3M909_9PEZI</name>
<reference evidence="2" key="2">
    <citation type="submission" date="2020-04" db="EMBL/GenBank/DDBJ databases">
        <authorList>
            <consortium name="NCBI Genome Project"/>
        </authorList>
    </citation>
    <scope>NUCLEOTIDE SEQUENCE</scope>
    <source>
        <strain evidence="2">CBS 342.82</strain>
    </source>
</reference>
<keyword evidence="1" id="KW-1185">Reference proteome</keyword>
<gene>
    <name evidence="2" type="ORF">K489DRAFT_299259</name>
</gene>
<dbReference type="GeneID" id="54358172"/>
<feature type="non-terminal residue" evidence="2">
    <location>
        <position position="101"/>
    </location>
</feature>
<accession>A0A6J3M909</accession>
<proteinExistence type="predicted"/>
<reference evidence="2" key="1">
    <citation type="submission" date="2020-01" db="EMBL/GenBank/DDBJ databases">
        <authorList>
            <consortium name="DOE Joint Genome Institute"/>
            <person name="Haridas S."/>
            <person name="Albert R."/>
            <person name="Binder M."/>
            <person name="Bloem J."/>
            <person name="Labutti K."/>
            <person name="Salamov A."/>
            <person name="Andreopoulos B."/>
            <person name="Baker S.E."/>
            <person name="Barry K."/>
            <person name="Bills G."/>
            <person name="Bluhm B.H."/>
            <person name="Cannon C."/>
            <person name="Castanera R."/>
            <person name="Culley D.E."/>
            <person name="Daum C."/>
            <person name="Ezra D."/>
            <person name="Gonzalez J.B."/>
            <person name="Henrissat B."/>
            <person name="Kuo A."/>
            <person name="Liang C."/>
            <person name="Lipzen A."/>
            <person name="Lutzoni F."/>
            <person name="Magnuson J."/>
            <person name="Mondo S."/>
            <person name="Nolan M."/>
            <person name="Ohm R."/>
            <person name="Pangilinan J."/>
            <person name="Park H.-J."/>
            <person name="Ramirez L."/>
            <person name="Alfaro M."/>
            <person name="Sun H."/>
            <person name="Tritt A."/>
            <person name="Yoshinaga Y."/>
            <person name="Zwiers L.-H."/>
            <person name="Turgeon B.G."/>
            <person name="Goodwin S.B."/>
            <person name="Spatafora J.W."/>
            <person name="Crous P.W."/>
            <person name="Grigoriev I.V."/>
        </authorList>
    </citation>
    <scope>NUCLEOTIDE SEQUENCE</scope>
    <source>
        <strain evidence="2">CBS 342.82</strain>
    </source>
</reference>
<dbReference type="OrthoDB" id="3366546at2759"/>
<dbReference type="AlphaFoldDB" id="A0A6J3M909"/>